<dbReference type="GO" id="GO:0006611">
    <property type="term" value="P:protein export from nucleus"/>
    <property type="evidence" value="ECO:0007669"/>
    <property type="project" value="TreeGrafter"/>
</dbReference>
<gene>
    <name evidence="8" type="ORF">CYMTET_50978</name>
</gene>
<dbReference type="InterPro" id="IPR044189">
    <property type="entry name" value="XPO4/7-like"/>
</dbReference>
<evidence type="ECO:0000256" key="6">
    <source>
        <dbReference type="ARBA" id="ARBA00022927"/>
    </source>
</evidence>
<organism evidence="8 9">
    <name type="scientific">Cymbomonas tetramitiformis</name>
    <dbReference type="NCBI Taxonomy" id="36881"/>
    <lineage>
        <taxon>Eukaryota</taxon>
        <taxon>Viridiplantae</taxon>
        <taxon>Chlorophyta</taxon>
        <taxon>Pyramimonadophyceae</taxon>
        <taxon>Pyramimonadales</taxon>
        <taxon>Pyramimonadaceae</taxon>
        <taxon>Cymbomonas</taxon>
    </lineage>
</organism>
<dbReference type="Proteomes" id="UP001190700">
    <property type="component" value="Unassembled WGS sequence"/>
</dbReference>
<sequence>MRMLQAVAGWVHPAGPVVAAAAAGGEDGEEALLDGCRALAALVSIHPAEDFHAGYSLLGSLTCECLQAGALSSLAEDTAVAEALSMLLEAWAALLQGPQRRGWGQSVEQQIPAGILQAAQQVFQTFAQGALATASQEAFQDEGGEDATGSAGALSRDDQLVNVAVLARANPAASLGLLDTLLGERLARVQQLAGSGGDCSQTWEELCWLVRMSAHALADDGDGETPVIPPTLMTAGATAAGAGTADPAEQLSRRLLEMATSAGDPAHQALLSPRLLEALLWAVSRWADTYLMPEDSGGSLHHFTQQGPLSVAITRAFGEASGGGAAALAILVQAVVAALLYWPGEIQLQTEATSTLLPILTRRRALCRHLINLESWQQLAGAYAQQDPRLLALAPPQHRGLLHSLGQAALGFSDAAQTEAYIVALLKPMLEELRRLVGSSDRDQIGQRPETEQMLMRVLEALRGILKATHPRFQPVVFRFVHEMMPGLLEVQKLVRRNPMVTLLLLKAVRAFTEMHATLLECITPDQMHTLARFCLGLVTQYSQDLAGSHQVAGAIESQERYKQLLTLLKLLTDLTDRDLQSLAPAPVTGSADSADVAQVVLLGLHLVIPLISPELLKFPKLCRQYFTLLSVLLDSYPERVAALPTAALTT</sequence>
<dbReference type="GO" id="GO:0005643">
    <property type="term" value="C:nuclear pore"/>
    <property type="evidence" value="ECO:0007669"/>
    <property type="project" value="TreeGrafter"/>
</dbReference>
<dbReference type="GO" id="GO:0005049">
    <property type="term" value="F:nuclear export signal receptor activity"/>
    <property type="evidence" value="ECO:0007669"/>
    <property type="project" value="InterPro"/>
</dbReference>
<dbReference type="GO" id="GO:0005737">
    <property type="term" value="C:cytoplasm"/>
    <property type="evidence" value="ECO:0007669"/>
    <property type="project" value="UniProtKB-SubCell"/>
</dbReference>
<keyword evidence="9" id="KW-1185">Reference proteome</keyword>
<reference evidence="8 9" key="1">
    <citation type="journal article" date="2015" name="Genome Biol. Evol.">
        <title>Comparative Genomics of a Bacterivorous Green Alga Reveals Evolutionary Causalities and Consequences of Phago-Mixotrophic Mode of Nutrition.</title>
        <authorList>
            <person name="Burns J.A."/>
            <person name="Paasch A."/>
            <person name="Narechania A."/>
            <person name="Kim E."/>
        </authorList>
    </citation>
    <scope>NUCLEOTIDE SEQUENCE [LARGE SCALE GENOMIC DNA]</scope>
    <source>
        <strain evidence="8 9">PLY_AMNH</strain>
    </source>
</reference>
<keyword evidence="5" id="KW-0963">Cytoplasm</keyword>
<comment type="similarity">
    <text evidence="3">Belongs to the exportin family.</text>
</comment>
<dbReference type="PANTHER" id="PTHR12596:SF1">
    <property type="entry name" value="EXPORTIN-4"/>
    <property type="match status" value="1"/>
</dbReference>
<evidence type="ECO:0000256" key="4">
    <source>
        <dbReference type="ARBA" id="ARBA00022448"/>
    </source>
</evidence>
<dbReference type="EMBL" id="LGRX02034035">
    <property type="protein sequence ID" value="KAK3239066.1"/>
    <property type="molecule type" value="Genomic_DNA"/>
</dbReference>
<keyword evidence="6" id="KW-0653">Protein transport</keyword>
<comment type="caution">
    <text evidence="8">The sequence shown here is derived from an EMBL/GenBank/DDBJ whole genome shotgun (WGS) entry which is preliminary data.</text>
</comment>
<comment type="subcellular location">
    <subcellularLocation>
        <location evidence="2">Cytoplasm</location>
    </subcellularLocation>
    <subcellularLocation>
        <location evidence="1">Nucleus</location>
    </subcellularLocation>
</comment>
<protein>
    <submittedName>
        <fullName evidence="8">Uncharacterized protein</fullName>
    </submittedName>
</protein>
<name>A0AAE0BM24_9CHLO</name>
<evidence type="ECO:0000256" key="3">
    <source>
        <dbReference type="ARBA" id="ARBA00009466"/>
    </source>
</evidence>
<dbReference type="Gene3D" id="1.25.10.10">
    <property type="entry name" value="Leucine-rich Repeat Variant"/>
    <property type="match status" value="1"/>
</dbReference>
<dbReference type="PANTHER" id="PTHR12596">
    <property type="entry name" value="EXPORTIN 4,7-RELATED"/>
    <property type="match status" value="1"/>
</dbReference>
<proteinExistence type="inferred from homology"/>
<feature type="non-terminal residue" evidence="8">
    <location>
        <position position="651"/>
    </location>
</feature>
<evidence type="ECO:0000256" key="1">
    <source>
        <dbReference type="ARBA" id="ARBA00004123"/>
    </source>
</evidence>
<evidence type="ECO:0000256" key="2">
    <source>
        <dbReference type="ARBA" id="ARBA00004496"/>
    </source>
</evidence>
<accession>A0AAE0BM24</accession>
<evidence type="ECO:0000313" key="9">
    <source>
        <dbReference type="Proteomes" id="UP001190700"/>
    </source>
</evidence>
<dbReference type="InterPro" id="IPR011989">
    <property type="entry name" value="ARM-like"/>
</dbReference>
<evidence type="ECO:0000256" key="7">
    <source>
        <dbReference type="ARBA" id="ARBA00023242"/>
    </source>
</evidence>
<evidence type="ECO:0000313" key="8">
    <source>
        <dbReference type="EMBL" id="KAK3239066.1"/>
    </source>
</evidence>
<evidence type="ECO:0000256" key="5">
    <source>
        <dbReference type="ARBA" id="ARBA00022490"/>
    </source>
</evidence>
<keyword evidence="7" id="KW-0539">Nucleus</keyword>
<dbReference type="AlphaFoldDB" id="A0AAE0BM24"/>
<keyword evidence="4" id="KW-0813">Transport</keyword>